<keyword evidence="3" id="KW-0731">Sigma factor</keyword>
<dbReference type="SUPFAM" id="SSF88659">
    <property type="entry name" value="Sigma3 and sigma4 domains of RNA polymerase sigma factors"/>
    <property type="match status" value="1"/>
</dbReference>
<dbReference type="GO" id="GO:0016987">
    <property type="term" value="F:sigma factor activity"/>
    <property type="evidence" value="ECO:0007669"/>
    <property type="project" value="UniProtKB-KW"/>
</dbReference>
<dbReference type="InterPro" id="IPR014284">
    <property type="entry name" value="RNA_pol_sigma-70_dom"/>
</dbReference>
<dbReference type="Pfam" id="PF08281">
    <property type="entry name" value="Sigma70_r4_2"/>
    <property type="match status" value="1"/>
</dbReference>
<dbReference type="PANTHER" id="PTHR43133:SF62">
    <property type="entry name" value="RNA POLYMERASE SIGMA FACTOR SIGZ"/>
    <property type="match status" value="1"/>
</dbReference>
<dbReference type="GO" id="GO:0003677">
    <property type="term" value="F:DNA binding"/>
    <property type="evidence" value="ECO:0007669"/>
    <property type="project" value="InterPro"/>
</dbReference>
<dbReference type="SUPFAM" id="SSF88946">
    <property type="entry name" value="Sigma2 domain of RNA polymerase sigma factors"/>
    <property type="match status" value="1"/>
</dbReference>
<dbReference type="Gene3D" id="1.10.1740.10">
    <property type="match status" value="1"/>
</dbReference>
<evidence type="ECO:0000256" key="4">
    <source>
        <dbReference type="ARBA" id="ARBA00023163"/>
    </source>
</evidence>
<evidence type="ECO:0000256" key="2">
    <source>
        <dbReference type="ARBA" id="ARBA00023015"/>
    </source>
</evidence>
<sequence length="180" mass="20342">MATLEDIEELIGQVAEGDRAAFQRLYALTSAKLFGVSLRILRRRAEAEEALQDSFVKIWRHADRYRATGYSPMTWLITIARNTAIDRLRARRARGEDLSEAEDLASSAPGPEAQAIASDERARLTACLEELEPDRAEAVRGAYLMGHSYKELAEAHEVPLNTMRTWLRRSLLKLKECLGR</sequence>
<dbReference type="Proteomes" id="UP000193963">
    <property type="component" value="Unassembled WGS sequence"/>
</dbReference>
<accession>A0A1X6ZF51</accession>
<evidence type="ECO:0000313" key="7">
    <source>
        <dbReference type="EMBL" id="SLN50000.1"/>
    </source>
</evidence>
<dbReference type="Gene3D" id="1.10.10.10">
    <property type="entry name" value="Winged helix-like DNA-binding domain superfamily/Winged helix DNA-binding domain"/>
    <property type="match status" value="1"/>
</dbReference>
<evidence type="ECO:0000256" key="1">
    <source>
        <dbReference type="ARBA" id="ARBA00010641"/>
    </source>
</evidence>
<keyword evidence="4" id="KW-0804">Transcription</keyword>
<dbReference type="InterPro" id="IPR039425">
    <property type="entry name" value="RNA_pol_sigma-70-like"/>
</dbReference>
<protein>
    <submittedName>
        <fullName evidence="7">ECF RNA polymerase sigma factor SigK</fullName>
    </submittedName>
</protein>
<dbReference type="PANTHER" id="PTHR43133">
    <property type="entry name" value="RNA POLYMERASE ECF-TYPE SIGMA FACTO"/>
    <property type="match status" value="1"/>
</dbReference>
<evidence type="ECO:0000259" key="6">
    <source>
        <dbReference type="Pfam" id="PF08281"/>
    </source>
</evidence>
<dbReference type="InterPro" id="IPR013324">
    <property type="entry name" value="RNA_pol_sigma_r3/r4-like"/>
</dbReference>
<gene>
    <name evidence="7" type="primary">sigK</name>
    <name evidence="7" type="ORF">PSM7751_02428</name>
</gene>
<reference evidence="7 8" key="1">
    <citation type="submission" date="2017-03" db="EMBL/GenBank/DDBJ databases">
        <authorList>
            <person name="Afonso C.L."/>
            <person name="Miller P.J."/>
            <person name="Scott M.A."/>
            <person name="Spackman E."/>
            <person name="Goraichik I."/>
            <person name="Dimitrov K.M."/>
            <person name="Suarez D.L."/>
            <person name="Swayne D.E."/>
        </authorList>
    </citation>
    <scope>NUCLEOTIDE SEQUENCE [LARGE SCALE GENOMIC DNA]</scope>
    <source>
        <strain evidence="7 8">CECT 7751</strain>
    </source>
</reference>
<name>A0A1X6ZF51_9RHOB</name>
<organism evidence="7 8">
    <name type="scientific">Pseudooceanicola marinus</name>
    <dbReference type="NCBI Taxonomy" id="396013"/>
    <lineage>
        <taxon>Bacteria</taxon>
        <taxon>Pseudomonadati</taxon>
        <taxon>Pseudomonadota</taxon>
        <taxon>Alphaproteobacteria</taxon>
        <taxon>Rhodobacterales</taxon>
        <taxon>Paracoccaceae</taxon>
        <taxon>Pseudooceanicola</taxon>
    </lineage>
</organism>
<evidence type="ECO:0000259" key="5">
    <source>
        <dbReference type="Pfam" id="PF04542"/>
    </source>
</evidence>
<evidence type="ECO:0000313" key="8">
    <source>
        <dbReference type="Proteomes" id="UP000193963"/>
    </source>
</evidence>
<dbReference type="NCBIfam" id="TIGR02937">
    <property type="entry name" value="sigma70-ECF"/>
    <property type="match status" value="1"/>
</dbReference>
<dbReference type="EMBL" id="FWFN01000004">
    <property type="protein sequence ID" value="SLN50000.1"/>
    <property type="molecule type" value="Genomic_DNA"/>
</dbReference>
<comment type="similarity">
    <text evidence="1">Belongs to the sigma-70 factor family. ECF subfamily.</text>
</comment>
<dbReference type="NCBIfam" id="NF009167">
    <property type="entry name" value="PRK12514.1"/>
    <property type="match status" value="1"/>
</dbReference>
<dbReference type="InterPro" id="IPR013325">
    <property type="entry name" value="RNA_pol_sigma_r2"/>
</dbReference>
<dbReference type="InterPro" id="IPR007627">
    <property type="entry name" value="RNA_pol_sigma70_r2"/>
</dbReference>
<dbReference type="GO" id="GO:0006352">
    <property type="term" value="P:DNA-templated transcription initiation"/>
    <property type="evidence" value="ECO:0007669"/>
    <property type="project" value="InterPro"/>
</dbReference>
<feature type="domain" description="RNA polymerase sigma-70 region 2" evidence="5">
    <location>
        <begin position="30"/>
        <end position="92"/>
    </location>
</feature>
<dbReference type="AlphaFoldDB" id="A0A1X6ZF51"/>
<dbReference type="RefSeq" id="WP_085888465.1">
    <property type="nucleotide sequence ID" value="NZ_FWFN01000004.1"/>
</dbReference>
<feature type="domain" description="RNA polymerase sigma factor 70 region 4 type 2" evidence="6">
    <location>
        <begin position="122"/>
        <end position="174"/>
    </location>
</feature>
<dbReference type="InterPro" id="IPR013249">
    <property type="entry name" value="RNA_pol_sigma70_r4_t2"/>
</dbReference>
<dbReference type="InterPro" id="IPR036388">
    <property type="entry name" value="WH-like_DNA-bd_sf"/>
</dbReference>
<keyword evidence="8" id="KW-1185">Reference proteome</keyword>
<evidence type="ECO:0000256" key="3">
    <source>
        <dbReference type="ARBA" id="ARBA00023082"/>
    </source>
</evidence>
<dbReference type="Pfam" id="PF04542">
    <property type="entry name" value="Sigma70_r2"/>
    <property type="match status" value="1"/>
</dbReference>
<keyword evidence="2" id="KW-0805">Transcription regulation</keyword>
<proteinExistence type="inferred from homology"/>
<dbReference type="OrthoDB" id="9803470at2"/>